<dbReference type="InterPro" id="IPR040079">
    <property type="entry name" value="Glutathione_S-Trfase"/>
</dbReference>
<dbReference type="Proteomes" id="UP000077266">
    <property type="component" value="Unassembled WGS sequence"/>
</dbReference>
<dbReference type="GO" id="GO:0016740">
    <property type="term" value="F:transferase activity"/>
    <property type="evidence" value="ECO:0007669"/>
    <property type="project" value="UniProtKB-KW"/>
</dbReference>
<dbReference type="Pfam" id="PF02798">
    <property type="entry name" value="GST_N"/>
    <property type="match status" value="1"/>
</dbReference>
<evidence type="ECO:0000256" key="1">
    <source>
        <dbReference type="ARBA" id="ARBA00007409"/>
    </source>
</evidence>
<dbReference type="Pfam" id="PF00043">
    <property type="entry name" value="GST_C"/>
    <property type="match status" value="1"/>
</dbReference>
<dbReference type="PROSITE" id="PS50404">
    <property type="entry name" value="GST_NTER"/>
    <property type="match status" value="1"/>
</dbReference>
<name>A0A165GRM5_EXIGL</name>
<dbReference type="OrthoDB" id="422574at2759"/>
<evidence type="ECO:0000256" key="2">
    <source>
        <dbReference type="RuleBase" id="RU003494"/>
    </source>
</evidence>
<dbReference type="FunCoup" id="A0A165GRM5">
    <property type="interactions" value="143"/>
</dbReference>
<dbReference type="InterPro" id="IPR010987">
    <property type="entry name" value="Glutathione-S-Trfase_C-like"/>
</dbReference>
<keyword evidence="6" id="KW-1185">Reference proteome</keyword>
<protein>
    <submittedName>
        <fullName evidence="5">Glutathione S-transferase</fullName>
    </submittedName>
</protein>
<dbReference type="PANTHER" id="PTHR44051:SF3">
    <property type="entry name" value="TRANSCRIPTIONAL REGULATOR URE2"/>
    <property type="match status" value="1"/>
</dbReference>
<reference evidence="5 6" key="1">
    <citation type="journal article" date="2016" name="Mol. Biol. Evol.">
        <title>Comparative Genomics of Early-Diverging Mushroom-Forming Fungi Provides Insights into the Origins of Lignocellulose Decay Capabilities.</title>
        <authorList>
            <person name="Nagy L.G."/>
            <person name="Riley R."/>
            <person name="Tritt A."/>
            <person name="Adam C."/>
            <person name="Daum C."/>
            <person name="Floudas D."/>
            <person name="Sun H."/>
            <person name="Yadav J.S."/>
            <person name="Pangilinan J."/>
            <person name="Larsson K.H."/>
            <person name="Matsuura K."/>
            <person name="Barry K."/>
            <person name="Labutti K."/>
            <person name="Kuo R."/>
            <person name="Ohm R.A."/>
            <person name="Bhattacharya S.S."/>
            <person name="Shirouzu T."/>
            <person name="Yoshinaga Y."/>
            <person name="Martin F.M."/>
            <person name="Grigoriev I.V."/>
            <person name="Hibbett D.S."/>
        </authorList>
    </citation>
    <scope>NUCLEOTIDE SEQUENCE [LARGE SCALE GENOMIC DNA]</scope>
    <source>
        <strain evidence="5 6">HHB12029</strain>
    </source>
</reference>
<dbReference type="InParanoid" id="A0A165GRM5"/>
<dbReference type="SFLD" id="SFLDG01151">
    <property type="entry name" value="Main.2:_Nu-like"/>
    <property type="match status" value="1"/>
</dbReference>
<sequence length="233" mass="27358">MSYEPCGHNGKQFTLYDYHMGMRGSSGKVLLRILTSIQDFVNKEQKTPAYMKLNQNGKIPTLVDHQRDDFAIWESNAILQYLISEYDTEHKISVADDDKEGKYRTEQWLFFQASGQGPYFGQAQWFMYFHPEHIPSAIKRYQDEIRRVFGVLDNVLKDREWLVGDKFTIADLSFIKYTDYAAEKLLGDDFDLEKEFPYVANWHNRMLARPSVQKVFAYKDARKAEFGDDVTAW</sequence>
<organism evidence="5 6">
    <name type="scientific">Exidia glandulosa HHB12029</name>
    <dbReference type="NCBI Taxonomy" id="1314781"/>
    <lineage>
        <taxon>Eukaryota</taxon>
        <taxon>Fungi</taxon>
        <taxon>Dikarya</taxon>
        <taxon>Basidiomycota</taxon>
        <taxon>Agaricomycotina</taxon>
        <taxon>Agaricomycetes</taxon>
        <taxon>Auriculariales</taxon>
        <taxon>Exidiaceae</taxon>
        <taxon>Exidia</taxon>
    </lineage>
</organism>
<dbReference type="InterPro" id="IPR004045">
    <property type="entry name" value="Glutathione_S-Trfase_N"/>
</dbReference>
<accession>A0A165GRM5</accession>
<dbReference type="PROSITE" id="PS50405">
    <property type="entry name" value="GST_CTER"/>
    <property type="match status" value="1"/>
</dbReference>
<evidence type="ECO:0000259" key="3">
    <source>
        <dbReference type="PROSITE" id="PS50404"/>
    </source>
</evidence>
<dbReference type="AlphaFoldDB" id="A0A165GRM5"/>
<evidence type="ECO:0000313" key="6">
    <source>
        <dbReference type="Proteomes" id="UP000077266"/>
    </source>
</evidence>
<dbReference type="SFLD" id="SFLDG00358">
    <property type="entry name" value="Main_(cytGST)"/>
    <property type="match status" value="1"/>
</dbReference>
<dbReference type="PANTHER" id="PTHR44051">
    <property type="entry name" value="GLUTATHIONE S-TRANSFERASE-RELATED"/>
    <property type="match status" value="1"/>
</dbReference>
<dbReference type="EMBL" id="KV426038">
    <property type="protein sequence ID" value="KZV90906.1"/>
    <property type="molecule type" value="Genomic_DNA"/>
</dbReference>
<dbReference type="InterPro" id="IPR036282">
    <property type="entry name" value="Glutathione-S-Trfase_C_sf"/>
</dbReference>
<dbReference type="InterPro" id="IPR004046">
    <property type="entry name" value="GST_C"/>
</dbReference>
<comment type="similarity">
    <text evidence="1 2">Belongs to the GST superfamily.</text>
</comment>
<dbReference type="Gene3D" id="1.20.1050.130">
    <property type="match status" value="1"/>
</dbReference>
<dbReference type="SFLD" id="SFLDS00019">
    <property type="entry name" value="Glutathione_Transferase_(cytos"/>
    <property type="match status" value="1"/>
</dbReference>
<dbReference type="SUPFAM" id="SSF47616">
    <property type="entry name" value="GST C-terminal domain-like"/>
    <property type="match status" value="1"/>
</dbReference>
<evidence type="ECO:0000259" key="4">
    <source>
        <dbReference type="PROSITE" id="PS50405"/>
    </source>
</evidence>
<proteinExistence type="inferred from homology"/>
<keyword evidence="5" id="KW-0808">Transferase</keyword>
<feature type="domain" description="GST N-terminal" evidence="3">
    <location>
        <begin position="1"/>
        <end position="90"/>
    </location>
</feature>
<gene>
    <name evidence="5" type="ORF">EXIGLDRAFT_694185</name>
</gene>
<dbReference type="InterPro" id="IPR036249">
    <property type="entry name" value="Thioredoxin-like_sf"/>
</dbReference>
<evidence type="ECO:0000313" key="5">
    <source>
        <dbReference type="EMBL" id="KZV90906.1"/>
    </source>
</evidence>
<feature type="domain" description="GST C-terminal" evidence="4">
    <location>
        <begin position="98"/>
        <end position="226"/>
    </location>
</feature>
<dbReference type="SUPFAM" id="SSF52833">
    <property type="entry name" value="Thioredoxin-like"/>
    <property type="match status" value="1"/>
</dbReference>
<dbReference type="STRING" id="1314781.A0A165GRM5"/>